<evidence type="ECO:0000313" key="3">
    <source>
        <dbReference type="Proteomes" id="UP001596135"/>
    </source>
</evidence>
<dbReference type="EMBL" id="JBHSRJ010000001">
    <property type="protein sequence ID" value="MFC6041753.1"/>
    <property type="molecule type" value="Genomic_DNA"/>
</dbReference>
<evidence type="ECO:0000256" key="1">
    <source>
        <dbReference type="SAM" id="MobiDB-lite"/>
    </source>
</evidence>
<feature type="region of interest" description="Disordered" evidence="1">
    <location>
        <begin position="1"/>
        <end position="21"/>
    </location>
</feature>
<name>A0ABW1LEB8_9ACTN</name>
<gene>
    <name evidence="2" type="ORF">ACFPYL_01620</name>
</gene>
<dbReference type="RefSeq" id="WP_379149669.1">
    <property type="nucleotide sequence ID" value="NZ_JBHSRJ010000001.1"/>
</dbReference>
<evidence type="ECO:0000313" key="2">
    <source>
        <dbReference type="EMBL" id="MFC6041753.1"/>
    </source>
</evidence>
<keyword evidence="3" id="KW-1185">Reference proteome</keyword>
<protein>
    <submittedName>
        <fullName evidence="2">Uncharacterized protein</fullName>
    </submittedName>
</protein>
<comment type="caution">
    <text evidence="2">The sequence shown here is derived from an EMBL/GenBank/DDBJ whole genome shotgun (WGS) entry which is preliminary data.</text>
</comment>
<dbReference type="Proteomes" id="UP001596135">
    <property type="component" value="Unassembled WGS sequence"/>
</dbReference>
<organism evidence="2 3">
    <name type="scientific">Nocardioides hankookensis</name>
    <dbReference type="NCBI Taxonomy" id="443157"/>
    <lineage>
        <taxon>Bacteria</taxon>
        <taxon>Bacillati</taxon>
        <taxon>Actinomycetota</taxon>
        <taxon>Actinomycetes</taxon>
        <taxon>Propionibacteriales</taxon>
        <taxon>Nocardioidaceae</taxon>
        <taxon>Nocardioides</taxon>
    </lineage>
</organism>
<accession>A0ABW1LEB8</accession>
<sequence>MTDDERMGTLLSMQKDETTPAWEPRAVTRARGLSDLLVRRPELAGVYSPADVTAEAVRWSA</sequence>
<reference evidence="3" key="1">
    <citation type="journal article" date="2019" name="Int. J. Syst. Evol. Microbiol.">
        <title>The Global Catalogue of Microorganisms (GCM) 10K type strain sequencing project: providing services to taxonomists for standard genome sequencing and annotation.</title>
        <authorList>
            <consortium name="The Broad Institute Genomics Platform"/>
            <consortium name="The Broad Institute Genome Sequencing Center for Infectious Disease"/>
            <person name="Wu L."/>
            <person name="Ma J."/>
        </authorList>
    </citation>
    <scope>NUCLEOTIDE SEQUENCE [LARGE SCALE GENOMIC DNA]</scope>
    <source>
        <strain evidence="3">CCUG 54522</strain>
    </source>
</reference>
<proteinExistence type="predicted"/>